<evidence type="ECO:0000256" key="6">
    <source>
        <dbReference type="ARBA" id="ARBA00012963"/>
    </source>
</evidence>
<dbReference type="GO" id="GO:0005524">
    <property type="term" value="F:ATP binding"/>
    <property type="evidence" value="ECO:0007669"/>
    <property type="project" value="UniProtKB-KW"/>
</dbReference>
<dbReference type="PANTHER" id="PTHR20858">
    <property type="entry name" value="PHOSPHOMETHYLPYRIMIDINE KINASE"/>
    <property type="match status" value="1"/>
</dbReference>
<evidence type="ECO:0000256" key="10">
    <source>
        <dbReference type="ARBA" id="ARBA00022777"/>
    </source>
</evidence>
<dbReference type="KEGG" id="salq:SYNTR_0087"/>
<dbReference type="SUPFAM" id="SSF53613">
    <property type="entry name" value="Ribokinase-like"/>
    <property type="match status" value="1"/>
</dbReference>
<sequence length="270" mass="28835">MKCVLTIAGSDSCAGAGIQADLKTISALGAYGLTVITAVTAQNTKGVIKVQEINPDIVEAQLEALFSDINIDVVKIGMLSSKVLIEKVASYLKAKSYNNNLPIILDPVMVAKSGDRLLHVEAIEALKNKLFPISKIITPNIPEAETLLNTRINNINDMDAACLKLLDYGCEWAIVKGGHLDGEPVDVVGNNNKTYHISSKRINTNNSHGTGCSFSSAIAVNLANNLDVIDSVTKAKKYISTSLKTGFPIGKGVGILDHFCLSTIRKGELQ</sequence>
<evidence type="ECO:0000256" key="11">
    <source>
        <dbReference type="ARBA" id="ARBA00022840"/>
    </source>
</evidence>
<dbReference type="NCBIfam" id="TIGR00097">
    <property type="entry name" value="HMP-P_kinase"/>
    <property type="match status" value="1"/>
</dbReference>
<dbReference type="EC" id="2.7.4.7" evidence="6"/>
<organism evidence="17 18">
    <name type="scientific">Candidatus Syntrophocurvum alkaliphilum</name>
    <dbReference type="NCBI Taxonomy" id="2293317"/>
    <lineage>
        <taxon>Bacteria</taxon>
        <taxon>Bacillati</taxon>
        <taxon>Bacillota</taxon>
        <taxon>Clostridia</taxon>
        <taxon>Eubacteriales</taxon>
        <taxon>Syntrophomonadaceae</taxon>
        <taxon>Candidatus Syntrophocurvum</taxon>
    </lineage>
</organism>
<evidence type="ECO:0000313" key="18">
    <source>
        <dbReference type="Proteomes" id="UP000426444"/>
    </source>
</evidence>
<comment type="pathway">
    <text evidence="3">Cofactor biosynthesis; thiamine diphosphate biosynthesis; 4-amino-2-methyl-5-diphosphomethylpyrimidine from 5-amino-1-(5-phospho-D-ribosyl)imidazole: step 3/3.</text>
</comment>
<evidence type="ECO:0000256" key="14">
    <source>
        <dbReference type="ARBA" id="ARBA00042102"/>
    </source>
</evidence>
<evidence type="ECO:0000256" key="15">
    <source>
        <dbReference type="ARBA" id="ARBA00043176"/>
    </source>
</evidence>
<reference evidence="18" key="1">
    <citation type="journal article" date="2019" name="Microbiology">
        <title>Complete Genome Sequence of an Uncultured Bacterium of the Candidate Phylum Bipolaricaulota.</title>
        <authorList>
            <person name="Kadnikov V.V."/>
            <person name="Mardanov A.V."/>
            <person name="Beletsky A.V."/>
            <person name="Frank Y.A."/>
            <person name="Karnachuk O.V."/>
            <person name="Ravin N.V."/>
        </authorList>
    </citation>
    <scope>NUCLEOTIDE SEQUENCE [LARGE SCALE GENOMIC DNA]</scope>
</reference>
<dbReference type="InterPro" id="IPR013749">
    <property type="entry name" value="PM/HMP-P_kinase-1"/>
</dbReference>
<evidence type="ECO:0000259" key="16">
    <source>
        <dbReference type="Pfam" id="PF08543"/>
    </source>
</evidence>
<evidence type="ECO:0000256" key="5">
    <source>
        <dbReference type="ARBA" id="ARBA00012135"/>
    </source>
</evidence>
<dbReference type="InterPro" id="IPR004399">
    <property type="entry name" value="HMP/HMP-P_kinase_dom"/>
</dbReference>
<keyword evidence="11" id="KW-0067">ATP-binding</keyword>
<evidence type="ECO:0000256" key="1">
    <source>
        <dbReference type="ARBA" id="ARBA00000151"/>
    </source>
</evidence>
<keyword evidence="9" id="KW-0547">Nucleotide-binding</keyword>
<comment type="similarity">
    <text evidence="4">Belongs to the ThiD family.</text>
</comment>
<dbReference type="GO" id="GO:0008902">
    <property type="term" value="F:hydroxymethylpyrimidine kinase activity"/>
    <property type="evidence" value="ECO:0007669"/>
    <property type="project" value="UniProtKB-EC"/>
</dbReference>
<evidence type="ECO:0000256" key="3">
    <source>
        <dbReference type="ARBA" id="ARBA00004769"/>
    </source>
</evidence>
<dbReference type="AlphaFoldDB" id="A0A6I6DBX9"/>
<dbReference type="FunFam" id="3.40.1190.20:FF:000003">
    <property type="entry name" value="Phosphomethylpyrimidine kinase ThiD"/>
    <property type="match status" value="1"/>
</dbReference>
<gene>
    <name evidence="17" type="ORF">SYNTR_0087</name>
</gene>
<keyword evidence="18" id="KW-1185">Reference proteome</keyword>
<comment type="catalytic activity">
    <reaction evidence="2">
        <text>4-amino-2-methyl-5-(phosphooxymethyl)pyrimidine + ATP = 4-amino-2-methyl-5-(diphosphooxymethyl)pyrimidine + ADP</text>
        <dbReference type="Rhea" id="RHEA:19893"/>
        <dbReference type="ChEBI" id="CHEBI:30616"/>
        <dbReference type="ChEBI" id="CHEBI:57841"/>
        <dbReference type="ChEBI" id="CHEBI:58354"/>
        <dbReference type="ChEBI" id="CHEBI:456216"/>
        <dbReference type="EC" id="2.7.4.7"/>
    </reaction>
</comment>
<evidence type="ECO:0000256" key="4">
    <source>
        <dbReference type="ARBA" id="ARBA00009879"/>
    </source>
</evidence>
<evidence type="ECO:0000256" key="12">
    <source>
        <dbReference type="ARBA" id="ARBA00022977"/>
    </source>
</evidence>
<dbReference type="Pfam" id="PF08543">
    <property type="entry name" value="Phos_pyr_kin"/>
    <property type="match status" value="1"/>
</dbReference>
<evidence type="ECO:0000256" key="2">
    <source>
        <dbReference type="ARBA" id="ARBA00000565"/>
    </source>
</evidence>
<dbReference type="PANTHER" id="PTHR20858:SF17">
    <property type="entry name" value="HYDROXYMETHYLPYRIMIDINE_PHOSPHOMETHYLPYRIMIDINE KINASE THI20-RELATED"/>
    <property type="match status" value="1"/>
</dbReference>
<evidence type="ECO:0000256" key="7">
    <source>
        <dbReference type="ARBA" id="ARBA00019161"/>
    </source>
</evidence>
<dbReference type="InterPro" id="IPR029056">
    <property type="entry name" value="Ribokinase-like"/>
</dbReference>
<evidence type="ECO:0000256" key="9">
    <source>
        <dbReference type="ARBA" id="ARBA00022741"/>
    </source>
</evidence>
<comment type="catalytic activity">
    <reaction evidence="1">
        <text>4-amino-5-hydroxymethyl-2-methylpyrimidine + ATP = 4-amino-2-methyl-5-(phosphooxymethyl)pyrimidine + ADP + H(+)</text>
        <dbReference type="Rhea" id="RHEA:23096"/>
        <dbReference type="ChEBI" id="CHEBI:15378"/>
        <dbReference type="ChEBI" id="CHEBI:16892"/>
        <dbReference type="ChEBI" id="CHEBI:30616"/>
        <dbReference type="ChEBI" id="CHEBI:58354"/>
        <dbReference type="ChEBI" id="CHEBI:456216"/>
        <dbReference type="EC" id="2.7.1.49"/>
    </reaction>
</comment>
<keyword evidence="12" id="KW-0784">Thiamine biosynthesis</keyword>
<keyword evidence="10 17" id="KW-0418">Kinase</keyword>
<evidence type="ECO:0000256" key="13">
    <source>
        <dbReference type="ARBA" id="ARBA00037917"/>
    </source>
</evidence>
<keyword evidence="8 17" id="KW-0808">Transferase</keyword>
<dbReference type="Gene3D" id="3.40.1190.20">
    <property type="match status" value="1"/>
</dbReference>
<comment type="pathway">
    <text evidence="13">Cofactor biosynthesis; thiamine diphosphate biosynthesis; 4-amino-2-methyl-5-diphosphomethylpyrimidine from 5-amino-1-(5-phospho-D-ribosyl)imidazole: step 2/3.</text>
</comment>
<protein>
    <recommendedName>
        <fullName evidence="7">Hydroxymethylpyrimidine/phosphomethylpyrimidine kinase</fullName>
        <ecNumber evidence="5">2.7.1.49</ecNumber>
        <ecNumber evidence="6">2.7.4.7</ecNumber>
    </recommendedName>
    <alternativeName>
        <fullName evidence="14">Hydroxymethylpyrimidine kinase</fullName>
    </alternativeName>
    <alternativeName>
        <fullName evidence="15">Hydroxymethylpyrimidine phosphate kinase</fullName>
    </alternativeName>
</protein>
<dbReference type="GO" id="GO:0005829">
    <property type="term" value="C:cytosol"/>
    <property type="evidence" value="ECO:0007669"/>
    <property type="project" value="TreeGrafter"/>
</dbReference>
<name>A0A6I6DBX9_9FIRM</name>
<feature type="domain" description="Pyridoxamine kinase/Phosphomethylpyrimidine kinase" evidence="16">
    <location>
        <begin position="11"/>
        <end position="255"/>
    </location>
</feature>
<evidence type="ECO:0000313" key="17">
    <source>
        <dbReference type="EMBL" id="QGT98680.1"/>
    </source>
</evidence>
<evidence type="ECO:0000256" key="8">
    <source>
        <dbReference type="ARBA" id="ARBA00022679"/>
    </source>
</evidence>
<dbReference type="OrthoDB" id="9810880at2"/>
<proteinExistence type="inferred from homology"/>
<dbReference type="CDD" id="cd01169">
    <property type="entry name" value="HMPP_kinase"/>
    <property type="match status" value="1"/>
</dbReference>
<dbReference type="GO" id="GO:0009228">
    <property type="term" value="P:thiamine biosynthetic process"/>
    <property type="evidence" value="ECO:0007669"/>
    <property type="project" value="UniProtKB-KW"/>
</dbReference>
<accession>A0A6I6DBX9</accession>
<dbReference type="Proteomes" id="UP000426444">
    <property type="component" value="Chromosome"/>
</dbReference>
<dbReference type="GO" id="GO:0008972">
    <property type="term" value="F:phosphomethylpyrimidine kinase activity"/>
    <property type="evidence" value="ECO:0007669"/>
    <property type="project" value="UniProtKB-EC"/>
</dbReference>
<dbReference type="EC" id="2.7.1.49" evidence="5"/>
<dbReference type="EMBL" id="CP046457">
    <property type="protein sequence ID" value="QGT98680.1"/>
    <property type="molecule type" value="Genomic_DNA"/>
</dbReference>